<keyword evidence="3" id="KW-1185">Reference proteome</keyword>
<organism evidence="2 3">
    <name type="scientific">Aspergillus coremiiformis</name>
    <dbReference type="NCBI Taxonomy" id="138285"/>
    <lineage>
        <taxon>Eukaryota</taxon>
        <taxon>Fungi</taxon>
        <taxon>Dikarya</taxon>
        <taxon>Ascomycota</taxon>
        <taxon>Pezizomycotina</taxon>
        <taxon>Eurotiomycetes</taxon>
        <taxon>Eurotiomycetidae</taxon>
        <taxon>Eurotiales</taxon>
        <taxon>Aspergillaceae</taxon>
        <taxon>Aspergillus</taxon>
        <taxon>Aspergillus subgen. Circumdati</taxon>
    </lineage>
</organism>
<gene>
    <name evidence="2" type="ORF">BDV28DRAFT_150836</name>
</gene>
<proteinExistence type="predicted"/>
<dbReference type="AlphaFoldDB" id="A0A5N6YYU5"/>
<evidence type="ECO:0000313" key="3">
    <source>
        <dbReference type="Proteomes" id="UP000327118"/>
    </source>
</evidence>
<evidence type="ECO:0000256" key="1">
    <source>
        <dbReference type="SAM" id="MobiDB-lite"/>
    </source>
</evidence>
<dbReference type="EMBL" id="ML739218">
    <property type="protein sequence ID" value="KAE8350552.1"/>
    <property type="molecule type" value="Genomic_DNA"/>
</dbReference>
<reference evidence="3" key="1">
    <citation type="submission" date="2019-04" db="EMBL/GenBank/DDBJ databases">
        <title>Friends and foes A comparative genomics studyof 23 Aspergillus species from section Flavi.</title>
        <authorList>
            <consortium name="DOE Joint Genome Institute"/>
            <person name="Kjaerbolling I."/>
            <person name="Vesth T."/>
            <person name="Frisvad J.C."/>
            <person name="Nybo J.L."/>
            <person name="Theobald S."/>
            <person name="Kildgaard S."/>
            <person name="Isbrandt T."/>
            <person name="Kuo A."/>
            <person name="Sato A."/>
            <person name="Lyhne E.K."/>
            <person name="Kogle M.E."/>
            <person name="Wiebenga A."/>
            <person name="Kun R.S."/>
            <person name="Lubbers R.J."/>
            <person name="Makela M.R."/>
            <person name="Barry K."/>
            <person name="Chovatia M."/>
            <person name="Clum A."/>
            <person name="Daum C."/>
            <person name="Haridas S."/>
            <person name="He G."/>
            <person name="LaButti K."/>
            <person name="Lipzen A."/>
            <person name="Mondo S."/>
            <person name="Riley R."/>
            <person name="Salamov A."/>
            <person name="Simmons B.A."/>
            <person name="Magnuson J.K."/>
            <person name="Henrissat B."/>
            <person name="Mortensen U.H."/>
            <person name="Larsen T.O."/>
            <person name="Devries R.P."/>
            <person name="Grigoriev I.V."/>
            <person name="Machida M."/>
            <person name="Baker S.E."/>
            <person name="Andersen M.R."/>
        </authorList>
    </citation>
    <scope>NUCLEOTIDE SEQUENCE [LARGE SCALE GENOMIC DNA]</scope>
    <source>
        <strain evidence="3">CBS 553.77</strain>
    </source>
</reference>
<accession>A0A5N6YYU5</accession>
<dbReference type="OrthoDB" id="5430620at2759"/>
<feature type="compositionally biased region" description="Low complexity" evidence="1">
    <location>
        <begin position="43"/>
        <end position="52"/>
    </location>
</feature>
<dbReference type="Proteomes" id="UP000327118">
    <property type="component" value="Unassembled WGS sequence"/>
</dbReference>
<feature type="compositionally biased region" description="Polar residues" evidence="1">
    <location>
        <begin position="75"/>
        <end position="90"/>
    </location>
</feature>
<feature type="compositionally biased region" description="Basic and acidic residues" evidence="1">
    <location>
        <begin position="56"/>
        <end position="69"/>
    </location>
</feature>
<protein>
    <submittedName>
        <fullName evidence="2">Uncharacterized protein</fullName>
    </submittedName>
</protein>
<sequence length="180" mass="19707">MKLLLLSPITAVLAALPKGFTLVDDSNTVLTNGSKHPKPQTPNPNTNTTNPPSTSHRRDLRFPQRRDPKAYVPSGSLTPQLTDQVRRGPNSTITYTHDDSAPLVKYLFAVDGDVRPLGLAVPGAVPDGADVTGFGVTDGFLTFRGKMAFGRSAVDKLVYFLGRESDIPVQRVWVKELRYY</sequence>
<feature type="region of interest" description="Disordered" evidence="1">
    <location>
        <begin position="31"/>
        <end position="90"/>
    </location>
</feature>
<evidence type="ECO:0000313" key="2">
    <source>
        <dbReference type="EMBL" id="KAE8350552.1"/>
    </source>
</evidence>
<name>A0A5N6YYU5_9EURO</name>